<dbReference type="Proteomes" id="UP000198287">
    <property type="component" value="Unassembled WGS sequence"/>
</dbReference>
<evidence type="ECO:0000256" key="1">
    <source>
        <dbReference type="SAM" id="Phobius"/>
    </source>
</evidence>
<feature type="transmembrane region" description="Helical" evidence="1">
    <location>
        <begin position="462"/>
        <end position="485"/>
    </location>
</feature>
<evidence type="ECO:0008006" key="4">
    <source>
        <dbReference type="Google" id="ProtNLM"/>
    </source>
</evidence>
<dbReference type="AlphaFoldDB" id="A0A226EXH0"/>
<gene>
    <name evidence="2" type="ORF">Fcan01_01146</name>
</gene>
<accession>A0A226EXH0</accession>
<organism evidence="2 3">
    <name type="scientific">Folsomia candida</name>
    <name type="common">Springtail</name>
    <dbReference type="NCBI Taxonomy" id="158441"/>
    <lineage>
        <taxon>Eukaryota</taxon>
        <taxon>Metazoa</taxon>
        <taxon>Ecdysozoa</taxon>
        <taxon>Arthropoda</taxon>
        <taxon>Hexapoda</taxon>
        <taxon>Collembola</taxon>
        <taxon>Entomobryomorpha</taxon>
        <taxon>Isotomoidea</taxon>
        <taxon>Isotomidae</taxon>
        <taxon>Proisotominae</taxon>
        <taxon>Folsomia</taxon>
    </lineage>
</organism>
<proteinExistence type="predicted"/>
<evidence type="ECO:0000313" key="3">
    <source>
        <dbReference type="Proteomes" id="UP000198287"/>
    </source>
</evidence>
<sequence>MSLSTLRRYETMEELDNWVRLAKSGSTQTFAHVSDQLFDEVIALGASIPRTPCTDAELDMMNAMLGMNAYSQGKTALLSKVDCVGCNRSLNFYDVFVQGVEKHGLGFMKRFATGPNKVRGDTDGEQTLCCSGCGQSTPCTREFVTDQALYGDVEELSIVYCEDALKYETSTYSSWLYPLHQSVWIWWVTSILLILMFNYIQYAVISMQHKNNGMSLREELFLLVHKLLDILSTVLRQVKLRVILESKTLIVFSVLSLFLTIRYESVITSDIIAPPRPLVAKNLRELVVERGYKVFIPTDSIDETYDLDLHEIKDALAHYNIDTSYHSDWIKVLDTPWTSWDSVLVNYNVVRDFRKTELKWFMPFVNSRVKQRRITRKEKAPRRFCHAVTDTIFFQRIYAFYLKGHGFKEIVSWMHYLRQVGLVQLWFRNYIWAIIDKNMHRVAYTAIQTESVALTGKLGQIFIIHGVGLLVAATLFCVETVWHFCQKTIIIKFE</sequence>
<keyword evidence="1" id="KW-0812">Transmembrane</keyword>
<reference evidence="2 3" key="1">
    <citation type="submission" date="2015-12" db="EMBL/GenBank/DDBJ databases">
        <title>The genome of Folsomia candida.</title>
        <authorList>
            <person name="Faddeeva A."/>
            <person name="Derks M.F."/>
            <person name="Anvar Y."/>
            <person name="Smit S."/>
            <person name="Van Straalen N."/>
            <person name="Roelofs D."/>
        </authorList>
    </citation>
    <scope>NUCLEOTIDE SEQUENCE [LARGE SCALE GENOMIC DNA]</scope>
    <source>
        <strain evidence="2 3">VU population</strain>
        <tissue evidence="2">Whole body</tissue>
    </source>
</reference>
<evidence type="ECO:0000313" key="2">
    <source>
        <dbReference type="EMBL" id="OXA61774.1"/>
    </source>
</evidence>
<dbReference type="EMBL" id="LNIX01000001">
    <property type="protein sequence ID" value="OXA61774.1"/>
    <property type="molecule type" value="Genomic_DNA"/>
</dbReference>
<protein>
    <recommendedName>
        <fullName evidence="4">Transmembrane protein</fullName>
    </recommendedName>
</protein>
<keyword evidence="1" id="KW-0472">Membrane</keyword>
<keyword evidence="1" id="KW-1133">Transmembrane helix</keyword>
<comment type="caution">
    <text evidence="2">The sequence shown here is derived from an EMBL/GenBank/DDBJ whole genome shotgun (WGS) entry which is preliminary data.</text>
</comment>
<keyword evidence="3" id="KW-1185">Reference proteome</keyword>
<feature type="transmembrane region" description="Helical" evidence="1">
    <location>
        <begin position="184"/>
        <end position="205"/>
    </location>
</feature>
<name>A0A226EXH0_FOLCA</name>